<dbReference type="EMBL" id="CP048685">
    <property type="protein sequence ID" value="QPJ62545.1"/>
    <property type="molecule type" value="Genomic_DNA"/>
</dbReference>
<reference evidence="1 2" key="1">
    <citation type="submission" date="2020-02" db="EMBL/GenBank/DDBJ databases">
        <title>Genomic and physiological characterization of two novel Nitrospinaceae genera.</title>
        <authorList>
            <person name="Mueller A.J."/>
            <person name="Jung M.-Y."/>
            <person name="Strachan C.R."/>
            <person name="Herbold C.W."/>
            <person name="Kirkegaard R.H."/>
            <person name="Daims H."/>
        </authorList>
    </citation>
    <scope>NUCLEOTIDE SEQUENCE [LARGE SCALE GENOMIC DNA]</scope>
    <source>
        <strain evidence="1">EB</strain>
    </source>
</reference>
<proteinExistence type="predicted"/>
<dbReference type="AlphaFoldDB" id="A0A7T0BX43"/>
<sequence>MVLYKAYSLIPSSRLTLPHEEEDIRIDWVCYLRDHNLPCNKFIKNFEELRRSAEENHDPGYLRWLQQRTNNLLESEEVEELKEYLSEKYGLPVYIENVPLPIDVNNLPWFKEDYVNSMVILSGRDDPFTLSCCIVGMVAPFKNISSVDTVKQFLAEVDRQRSSKNYPGDLV</sequence>
<gene>
    <name evidence="1" type="ORF">G3M70_11955</name>
</gene>
<dbReference type="KEGG" id="nli:G3M70_11955"/>
<accession>A0A7T0BX43</accession>
<dbReference type="Proteomes" id="UP000594688">
    <property type="component" value="Chromosome"/>
</dbReference>
<protein>
    <submittedName>
        <fullName evidence="1">Uncharacterized protein</fullName>
    </submittedName>
</protein>
<evidence type="ECO:0000313" key="1">
    <source>
        <dbReference type="EMBL" id="QPJ62545.1"/>
    </source>
</evidence>
<evidence type="ECO:0000313" key="2">
    <source>
        <dbReference type="Proteomes" id="UP000594688"/>
    </source>
</evidence>
<organism evidence="1 2">
    <name type="scientific">Candidatus Nitronauta litoralis</name>
    <dbReference type="NCBI Taxonomy" id="2705533"/>
    <lineage>
        <taxon>Bacteria</taxon>
        <taxon>Pseudomonadati</taxon>
        <taxon>Nitrospinota/Tectimicrobiota group</taxon>
        <taxon>Nitrospinota</taxon>
        <taxon>Nitrospinia</taxon>
        <taxon>Nitrospinales</taxon>
        <taxon>Nitrospinaceae</taxon>
        <taxon>Candidatus Nitronauta</taxon>
    </lineage>
</organism>
<name>A0A7T0BX43_9BACT</name>